<keyword evidence="1" id="KW-0472">Membrane</keyword>
<name>A0A8S1HQR8_9PELO</name>
<reference evidence="2" key="1">
    <citation type="submission" date="2020-10" db="EMBL/GenBank/DDBJ databases">
        <authorList>
            <person name="Kikuchi T."/>
        </authorList>
    </citation>
    <scope>NUCLEOTIDE SEQUENCE</scope>
    <source>
        <strain evidence="2">NKZ352</strain>
    </source>
</reference>
<keyword evidence="1" id="KW-1133">Transmembrane helix</keyword>
<keyword evidence="1" id="KW-0812">Transmembrane</keyword>
<protein>
    <submittedName>
        <fullName evidence="2">Uncharacterized protein</fullName>
    </submittedName>
</protein>
<evidence type="ECO:0000313" key="2">
    <source>
        <dbReference type="EMBL" id="CAD6196586.1"/>
    </source>
</evidence>
<evidence type="ECO:0000313" key="3">
    <source>
        <dbReference type="Proteomes" id="UP000835052"/>
    </source>
</evidence>
<evidence type="ECO:0000256" key="1">
    <source>
        <dbReference type="SAM" id="Phobius"/>
    </source>
</evidence>
<dbReference type="Proteomes" id="UP000835052">
    <property type="component" value="Unassembled WGS sequence"/>
</dbReference>
<accession>A0A8S1HQR8</accession>
<dbReference type="EMBL" id="CAJGYM010000075">
    <property type="protein sequence ID" value="CAD6196586.1"/>
    <property type="molecule type" value="Genomic_DNA"/>
</dbReference>
<organism evidence="2 3">
    <name type="scientific">Caenorhabditis auriculariae</name>
    <dbReference type="NCBI Taxonomy" id="2777116"/>
    <lineage>
        <taxon>Eukaryota</taxon>
        <taxon>Metazoa</taxon>
        <taxon>Ecdysozoa</taxon>
        <taxon>Nematoda</taxon>
        <taxon>Chromadorea</taxon>
        <taxon>Rhabditida</taxon>
        <taxon>Rhabditina</taxon>
        <taxon>Rhabditomorpha</taxon>
        <taxon>Rhabditoidea</taxon>
        <taxon>Rhabditidae</taxon>
        <taxon>Peloderinae</taxon>
        <taxon>Caenorhabditis</taxon>
    </lineage>
</organism>
<comment type="caution">
    <text evidence="2">The sequence shown here is derived from an EMBL/GenBank/DDBJ whole genome shotgun (WGS) entry which is preliminary data.</text>
</comment>
<proteinExistence type="predicted"/>
<sequence length="293" mass="34044">MEGNPTNDRTVGSPRQKEYVDKFSTPLQVVLLAFLVFLGIVAYKEPPMNETKHACIERQYKEIAGQCKYFLNSTPRCDLDLDDGILLTHNLRECCMYPLRCNPRNSFDAFCTAKGTSDEKKCENPMPENGTSEVVYAIRRAMMEDETETGQRVFSAEPMTSQEQSLFFNFDEAIHGKDIDDLLELMTPTALIVYNDQVVVSPRYMSQILDRVAWSRTINYFMIQVVHKPDYGSQHVFFKGTMCTVDRHCSDIDLTFKLIRKKKKFLITEFKNNRTEVFPDVEKYNYWRGEHLI</sequence>
<gene>
    <name evidence="2" type="ORF">CAUJ_LOCUS12500</name>
</gene>
<dbReference type="AlphaFoldDB" id="A0A8S1HQR8"/>
<keyword evidence="3" id="KW-1185">Reference proteome</keyword>
<feature type="transmembrane region" description="Helical" evidence="1">
    <location>
        <begin position="23"/>
        <end position="43"/>
    </location>
</feature>